<organism evidence="1 2">
    <name type="scientific">Prorocentrum cordatum</name>
    <dbReference type="NCBI Taxonomy" id="2364126"/>
    <lineage>
        <taxon>Eukaryota</taxon>
        <taxon>Sar</taxon>
        <taxon>Alveolata</taxon>
        <taxon>Dinophyceae</taxon>
        <taxon>Prorocentrales</taxon>
        <taxon>Prorocentraceae</taxon>
        <taxon>Prorocentrum</taxon>
    </lineage>
</organism>
<evidence type="ECO:0000313" key="1">
    <source>
        <dbReference type="EMBL" id="CAK0838880.1"/>
    </source>
</evidence>
<comment type="caution">
    <text evidence="1">The sequence shown here is derived from an EMBL/GenBank/DDBJ whole genome shotgun (WGS) entry which is preliminary data.</text>
</comment>
<name>A0ABN9T1P7_9DINO</name>
<reference evidence="1" key="1">
    <citation type="submission" date="2023-10" db="EMBL/GenBank/DDBJ databases">
        <authorList>
            <person name="Chen Y."/>
            <person name="Shah S."/>
            <person name="Dougan E. K."/>
            <person name="Thang M."/>
            <person name="Chan C."/>
        </authorList>
    </citation>
    <scope>NUCLEOTIDE SEQUENCE [LARGE SCALE GENOMIC DNA]</scope>
</reference>
<sequence length="505" mass="56336">MGLRILHTVPTARWRITACRGLSYEPRSEGDDQWPELSKLGQTGKIEAERGDGNWFGAEAAAAELKAIQARERAAQAETKDGMSERQLQAIMNHANSEVSNVVSKEELMEHVESSMARELTVEDREMEDFLRKGNKILKEDEEYNFKKAKGRLFKKDEPEYDVPKDKAVKIQVHKQEQAQAQEESQAAKDIVLARKGWAKIEAKEKAYEHERGLMEHEIGVRLSKQADAMRREAANGTITVDEIVTLLDVTAQDYDNMTRTIAGFGRTNMTGVWIEEKLRESGLKTAGASAKMLGAVNHSVEEFKNSHRDYDDHQFLATLAHLLNETKSEIISFQQTKDKLANRLQHWDGANGEKLTYNLAVALQGVTDSVEFRNHLLHIDAAGLAHASVSEACDLLSNVVHDSMQPAYKSVLLQRQRLDEMSKIAPSVIMTLPSNTQGTMAKRTAAVVNMAYVEHLALMESATMILKEAAPIVMQRLHCNMKSASPRAGFVTALFAAVAAWLAQ</sequence>
<dbReference type="EMBL" id="CAUYUJ010014254">
    <property type="protein sequence ID" value="CAK0838880.1"/>
    <property type="molecule type" value="Genomic_DNA"/>
</dbReference>
<gene>
    <name evidence="1" type="ORF">PCOR1329_LOCUS34721</name>
</gene>
<dbReference type="Proteomes" id="UP001189429">
    <property type="component" value="Unassembled WGS sequence"/>
</dbReference>
<protein>
    <submittedName>
        <fullName evidence="1">Uncharacterized protein</fullName>
    </submittedName>
</protein>
<proteinExistence type="predicted"/>
<keyword evidence="2" id="KW-1185">Reference proteome</keyword>
<accession>A0ABN9T1P7</accession>
<evidence type="ECO:0000313" key="2">
    <source>
        <dbReference type="Proteomes" id="UP001189429"/>
    </source>
</evidence>